<evidence type="ECO:0000256" key="4">
    <source>
        <dbReference type="ARBA" id="ARBA00022631"/>
    </source>
</evidence>
<dbReference type="InterPro" id="IPR017595">
    <property type="entry name" value="OHCU_decarboxylase-2"/>
</dbReference>
<evidence type="ECO:0000313" key="8">
    <source>
        <dbReference type="EMBL" id="MEE1675770.1"/>
    </source>
</evidence>
<comment type="catalytic activity">
    <reaction evidence="1">
        <text>5-hydroxy-2-oxo-4-ureido-2,5-dihydro-1H-imidazole-5-carboxylate + H(+) = (S)-allantoin + CO2</text>
        <dbReference type="Rhea" id="RHEA:26301"/>
        <dbReference type="ChEBI" id="CHEBI:15378"/>
        <dbReference type="ChEBI" id="CHEBI:15678"/>
        <dbReference type="ChEBI" id="CHEBI:16526"/>
        <dbReference type="ChEBI" id="CHEBI:58639"/>
        <dbReference type="EC" id="4.1.1.97"/>
    </reaction>
</comment>
<dbReference type="RefSeq" id="WP_329776556.1">
    <property type="nucleotide sequence ID" value="NZ_JAYDYW010000016.1"/>
</dbReference>
<keyword evidence="6 8" id="KW-0456">Lyase</keyword>
<evidence type="ECO:0000256" key="2">
    <source>
        <dbReference type="ARBA" id="ARBA00004754"/>
    </source>
</evidence>
<organism evidence="8 9">
    <name type="scientific">Agarivorans aestuarii</name>
    <dbReference type="NCBI Taxonomy" id="1563703"/>
    <lineage>
        <taxon>Bacteria</taxon>
        <taxon>Pseudomonadati</taxon>
        <taxon>Pseudomonadota</taxon>
        <taxon>Gammaproteobacteria</taxon>
        <taxon>Alteromonadales</taxon>
        <taxon>Alteromonadaceae</taxon>
        <taxon>Agarivorans</taxon>
    </lineage>
</organism>
<reference evidence="8 9" key="2">
    <citation type="submission" date="2023-12" db="EMBL/GenBank/DDBJ databases">
        <authorList>
            <consortium name="Cladostephus spongiosus"/>
            <person name="Lorente B."/>
            <person name="Cabral C."/>
            <person name="Frias J."/>
            <person name="Faria J."/>
            <person name="Toubarro D."/>
        </authorList>
    </citation>
    <scope>NUCLEOTIDE SEQUENCE [LARGE SCALE GENOMIC DNA]</scope>
    <source>
        <strain evidence="8 9">ZMCS4</strain>
    </source>
</reference>
<dbReference type="GO" id="GO:0051997">
    <property type="term" value="F:2-oxo-4-hydroxy-4-carboxy-5-ureidoimidazoline decarboxylase activity"/>
    <property type="evidence" value="ECO:0007669"/>
    <property type="project" value="UniProtKB-EC"/>
</dbReference>
<comment type="caution">
    <text evidence="8">The sequence shown here is derived from an EMBL/GenBank/DDBJ whole genome shotgun (WGS) entry which is preliminary data.</text>
</comment>
<keyword evidence="4" id="KW-0659">Purine metabolism</keyword>
<dbReference type="PANTHER" id="PTHR43466">
    <property type="entry name" value="2-OXO-4-HYDROXY-4-CARBOXY-5-UREIDOIMIDAZOLINE DECARBOXYLASE-RELATED"/>
    <property type="match status" value="1"/>
</dbReference>
<feature type="domain" description="Oxo-4-hydroxy-4-carboxy-5-ureidoimidazoline decarboxylase" evidence="7">
    <location>
        <begin position="12"/>
        <end position="167"/>
    </location>
</feature>
<protein>
    <recommendedName>
        <fullName evidence="3">2-oxo-4-hydroxy-4-carboxy-5-ureidoimidazoline decarboxylase</fullName>
        <ecNumber evidence="3">4.1.1.97</ecNumber>
    </recommendedName>
</protein>
<keyword evidence="5" id="KW-0210">Decarboxylase</keyword>
<evidence type="ECO:0000256" key="5">
    <source>
        <dbReference type="ARBA" id="ARBA00022793"/>
    </source>
</evidence>
<dbReference type="Proteomes" id="UP001310248">
    <property type="component" value="Unassembled WGS sequence"/>
</dbReference>
<dbReference type="InterPro" id="IPR018020">
    <property type="entry name" value="OHCU_decarboxylase"/>
</dbReference>
<dbReference type="Gene3D" id="1.10.3330.10">
    <property type="entry name" value="Oxo-4-hydroxy-4-carboxy-5-ureidoimidazoline decarboxylase"/>
    <property type="match status" value="1"/>
</dbReference>
<evidence type="ECO:0000256" key="3">
    <source>
        <dbReference type="ARBA" id="ARBA00012257"/>
    </source>
</evidence>
<sequence length="171" mass="19658">MSDHDKQLELLNSLPQSQFISEMANICSSKTWQSTMAASRPFQSLEQFMLMAKQAFSQLSESDWLEAFAGHPMIGDLSSLQKKYNQAKHLSEAEQAQVNHAQQATLSALLDLNQRYLSRYGFIFIVFASGKSAEEMLHILEQRYGNSREQELYNAAEQQQRISLRRMENLF</sequence>
<dbReference type="NCBIfam" id="TIGR03180">
    <property type="entry name" value="UraD_2"/>
    <property type="match status" value="1"/>
</dbReference>
<dbReference type="EC" id="4.1.1.97" evidence="3"/>
<accession>A0ABU7G928</accession>
<dbReference type="Pfam" id="PF09349">
    <property type="entry name" value="OHCU_decarbox"/>
    <property type="match status" value="1"/>
</dbReference>
<dbReference type="InterPro" id="IPR036778">
    <property type="entry name" value="OHCU_decarboxylase_sf"/>
</dbReference>
<reference evidence="9" key="1">
    <citation type="submission" date="2023-07" db="EMBL/GenBank/DDBJ databases">
        <title>Draft genome sequence of Agarivorans aestuarii strain ZMCS4, a CAZymes producing bacteria isolated from the marine brown algae Clodostephus spongiosus.</title>
        <authorList>
            <person name="Lorente B."/>
            <person name="Cabral C."/>
            <person name="Frias J."/>
            <person name="Faria J."/>
            <person name="Toubarro D."/>
        </authorList>
    </citation>
    <scope>NUCLEOTIDE SEQUENCE [LARGE SCALE GENOMIC DNA]</scope>
    <source>
        <strain evidence="9">ZMCS4</strain>
    </source>
</reference>
<dbReference type="SUPFAM" id="SSF158694">
    <property type="entry name" value="UraD-Like"/>
    <property type="match status" value="1"/>
</dbReference>
<evidence type="ECO:0000256" key="1">
    <source>
        <dbReference type="ARBA" id="ARBA00001163"/>
    </source>
</evidence>
<evidence type="ECO:0000259" key="7">
    <source>
        <dbReference type="Pfam" id="PF09349"/>
    </source>
</evidence>
<proteinExistence type="predicted"/>
<keyword evidence="9" id="KW-1185">Reference proteome</keyword>
<evidence type="ECO:0000313" key="9">
    <source>
        <dbReference type="Proteomes" id="UP001310248"/>
    </source>
</evidence>
<comment type="pathway">
    <text evidence="2">Purine metabolism; urate degradation; (S)-allantoin from urate: step 3/3.</text>
</comment>
<dbReference type="EMBL" id="JAYDYW010000016">
    <property type="protein sequence ID" value="MEE1675770.1"/>
    <property type="molecule type" value="Genomic_DNA"/>
</dbReference>
<name>A0ABU7G928_9ALTE</name>
<dbReference type="PANTHER" id="PTHR43466:SF1">
    <property type="entry name" value="2-OXO-4-HYDROXY-4-CARBOXY-5-UREIDOIMIDAZOLINE DECARBOXYLASE-RELATED"/>
    <property type="match status" value="1"/>
</dbReference>
<gene>
    <name evidence="8" type="primary">uraD</name>
    <name evidence="8" type="ORF">SNR37_001097</name>
</gene>
<evidence type="ECO:0000256" key="6">
    <source>
        <dbReference type="ARBA" id="ARBA00023239"/>
    </source>
</evidence>
<dbReference type="NCBIfam" id="NF010372">
    <property type="entry name" value="PRK13798.1"/>
    <property type="match status" value="1"/>
</dbReference>